<evidence type="ECO:0000256" key="1">
    <source>
        <dbReference type="ARBA" id="ARBA00004141"/>
    </source>
</evidence>
<comment type="subcellular location">
    <subcellularLocation>
        <location evidence="1">Membrane</location>
        <topology evidence="1">Multi-pass membrane protein</topology>
    </subcellularLocation>
</comment>
<name>A0A9P8P4C9_9ASCO</name>
<feature type="transmembrane region" description="Helical" evidence="5">
    <location>
        <begin position="28"/>
        <end position="45"/>
    </location>
</feature>
<evidence type="ECO:0000256" key="5">
    <source>
        <dbReference type="SAM" id="Phobius"/>
    </source>
</evidence>
<evidence type="ECO:0000259" key="6">
    <source>
        <dbReference type="PROSITE" id="PS51380"/>
    </source>
</evidence>
<comment type="caution">
    <text evidence="7">The sequence shown here is derived from an EMBL/GenBank/DDBJ whole genome shotgun (WGS) entry which is preliminary data.</text>
</comment>
<accession>A0A9P8P4C9</accession>
<dbReference type="PROSITE" id="PS51380">
    <property type="entry name" value="EXS"/>
    <property type="match status" value="1"/>
</dbReference>
<proteinExistence type="predicted"/>
<dbReference type="GO" id="GO:0005737">
    <property type="term" value="C:cytoplasm"/>
    <property type="evidence" value="ECO:0007669"/>
    <property type="project" value="TreeGrafter"/>
</dbReference>
<evidence type="ECO:0000313" key="7">
    <source>
        <dbReference type="EMBL" id="KAH3664825.1"/>
    </source>
</evidence>
<dbReference type="Proteomes" id="UP000788993">
    <property type="component" value="Unassembled WGS sequence"/>
</dbReference>
<dbReference type="PANTHER" id="PTHR10783">
    <property type="entry name" value="XENOTROPIC AND POLYTROPIC RETROVIRUS RECEPTOR 1-RELATED"/>
    <property type="match status" value="1"/>
</dbReference>
<dbReference type="Pfam" id="PF03124">
    <property type="entry name" value="EXS"/>
    <property type="match status" value="1"/>
</dbReference>
<keyword evidence="3 5" id="KW-1133">Transmembrane helix</keyword>
<keyword evidence="8" id="KW-1185">Reference proteome</keyword>
<dbReference type="PANTHER" id="PTHR10783:SF46">
    <property type="entry name" value="PROTEIN ERD1 HOMOLOG 2"/>
    <property type="match status" value="1"/>
</dbReference>
<keyword evidence="2 5" id="KW-0812">Transmembrane</keyword>
<evidence type="ECO:0000256" key="4">
    <source>
        <dbReference type="ARBA" id="ARBA00023136"/>
    </source>
</evidence>
<dbReference type="GO" id="GO:0016020">
    <property type="term" value="C:membrane"/>
    <property type="evidence" value="ECO:0007669"/>
    <property type="project" value="UniProtKB-SubCell"/>
</dbReference>
<evidence type="ECO:0000256" key="3">
    <source>
        <dbReference type="ARBA" id="ARBA00022989"/>
    </source>
</evidence>
<dbReference type="InterPro" id="IPR004342">
    <property type="entry name" value="EXS_C"/>
</dbReference>
<reference evidence="7" key="2">
    <citation type="submission" date="2021-01" db="EMBL/GenBank/DDBJ databases">
        <authorList>
            <person name="Schikora-Tamarit M.A."/>
        </authorList>
    </citation>
    <scope>NUCLEOTIDE SEQUENCE</scope>
    <source>
        <strain evidence="7">NCAIM Y.01608</strain>
    </source>
</reference>
<dbReference type="EMBL" id="JAEUBD010001178">
    <property type="protein sequence ID" value="KAH3664825.1"/>
    <property type="molecule type" value="Genomic_DNA"/>
</dbReference>
<feature type="transmembrane region" description="Helical" evidence="5">
    <location>
        <begin position="263"/>
        <end position="283"/>
    </location>
</feature>
<gene>
    <name evidence="7" type="ORF">OGATHE_003640</name>
</gene>
<sequence>MLVPREEIANAAGQQPAAVSFGELALPLPYKCLLLVTAGVWLWYLNLRVCYACKIDTVQVLKLSGTDNLRLVRESLNVAYKVSFMNLLNYSVYLLFVSNERYFTGLEYLPLLGILLTFGTLVWPSGTQSPGGKRFFETVRRICVGNIDIPHRNNDILLADTFTSYTKVLVDFLVYVTALALGYQTLPSPNIKQELTKDHLKIYNLDILLSMYPSLIRLKQCLHEYEQSRRRNKQHLLNAIKYSSAFLPLFANILIRSNMTGLGIWYLAVFINSCYTFFWDVHYDWNFELFMRFLSNKGGLPLLRHKLVYTSTFYYLAIFIDLQLRFVWVYRLLYADLLPYKEYSFVATILSSLYVNETGNFVLEILEIFRRWVWVFLKIETEYLKSATELDLELQSM</sequence>
<feature type="transmembrane region" description="Helical" evidence="5">
    <location>
        <begin position="108"/>
        <end position="126"/>
    </location>
</feature>
<protein>
    <recommendedName>
        <fullName evidence="6">EXS domain-containing protein</fullName>
    </recommendedName>
</protein>
<evidence type="ECO:0000313" key="8">
    <source>
        <dbReference type="Proteomes" id="UP000788993"/>
    </source>
</evidence>
<feature type="domain" description="EXS" evidence="6">
    <location>
        <begin position="197"/>
        <end position="397"/>
    </location>
</feature>
<feature type="transmembrane region" description="Helical" evidence="5">
    <location>
        <begin position="313"/>
        <end position="331"/>
    </location>
</feature>
<reference evidence="7" key="1">
    <citation type="journal article" date="2021" name="Open Biol.">
        <title>Shared evolutionary footprints suggest mitochondrial oxidative damage underlies multiple complex I losses in fungi.</title>
        <authorList>
            <person name="Schikora-Tamarit M.A."/>
            <person name="Marcet-Houben M."/>
            <person name="Nosek J."/>
            <person name="Gabaldon T."/>
        </authorList>
    </citation>
    <scope>NUCLEOTIDE SEQUENCE</scope>
    <source>
        <strain evidence="7">NCAIM Y.01608</strain>
    </source>
</reference>
<organism evidence="7 8">
    <name type="scientific">Ogataea polymorpha</name>
    <dbReference type="NCBI Taxonomy" id="460523"/>
    <lineage>
        <taxon>Eukaryota</taxon>
        <taxon>Fungi</taxon>
        <taxon>Dikarya</taxon>
        <taxon>Ascomycota</taxon>
        <taxon>Saccharomycotina</taxon>
        <taxon>Pichiomycetes</taxon>
        <taxon>Pichiales</taxon>
        <taxon>Pichiaceae</taxon>
        <taxon>Ogataea</taxon>
    </lineage>
</organism>
<keyword evidence="4 5" id="KW-0472">Membrane</keyword>
<dbReference type="AlphaFoldDB" id="A0A9P8P4C9"/>
<evidence type="ECO:0000256" key="2">
    <source>
        <dbReference type="ARBA" id="ARBA00022692"/>
    </source>
</evidence>